<dbReference type="Proteomes" id="UP000008817">
    <property type="component" value="Chromosome"/>
</dbReference>
<accession>B3PVT1</accession>
<gene>
    <name evidence="1" type="ordered locus">RHECIAT_CH0000001</name>
</gene>
<reference evidence="1 2" key="1">
    <citation type="submission" date="2008-04" db="EMBL/GenBank/DDBJ databases">
        <title>Genome diversity and DNA divergence of Rhizobium etli.</title>
        <authorList>
            <person name="Gonzalez V."/>
            <person name="Acosta J.L."/>
            <person name="Santamaria R.I."/>
            <person name="Bustos P."/>
            <person name="Hernandez-Gonzalez I.L."/>
            <person name="Fernandez J.L."/>
            <person name="Diaz R."/>
            <person name="Flores M."/>
            <person name="Mora J."/>
            <person name="Palacios R."/>
            <person name="Davila G."/>
        </authorList>
    </citation>
    <scope>NUCLEOTIDE SEQUENCE [LARGE SCALE GENOMIC DNA]</scope>
    <source>
        <strain evidence="1 2">CIAT 652</strain>
    </source>
</reference>
<protein>
    <submittedName>
        <fullName evidence="1">Uncharacterized protein</fullName>
    </submittedName>
</protein>
<evidence type="ECO:0000313" key="2">
    <source>
        <dbReference type="Proteomes" id="UP000008817"/>
    </source>
</evidence>
<dbReference type="HOGENOM" id="CLU_1990858_0_0_5"/>
<dbReference type="AlphaFoldDB" id="B3PVT1"/>
<dbReference type="EMBL" id="CP001074">
    <property type="protein sequence ID" value="ACE89004.1"/>
    <property type="molecule type" value="Genomic_DNA"/>
</dbReference>
<name>B3PVT1_RHIE6</name>
<organism evidence="1 2">
    <name type="scientific">Rhizobium etli (strain CIAT 652)</name>
    <dbReference type="NCBI Taxonomy" id="491916"/>
    <lineage>
        <taxon>Bacteria</taxon>
        <taxon>Pseudomonadati</taxon>
        <taxon>Pseudomonadota</taxon>
        <taxon>Alphaproteobacteria</taxon>
        <taxon>Hyphomicrobiales</taxon>
        <taxon>Rhizobiaceae</taxon>
        <taxon>Rhizobium/Agrobacterium group</taxon>
        <taxon>Rhizobium</taxon>
    </lineage>
</organism>
<dbReference type="KEGG" id="rec:RHECIAT_CH0000001"/>
<proteinExistence type="predicted"/>
<evidence type="ECO:0000313" key="1">
    <source>
        <dbReference type="EMBL" id="ACE89004.1"/>
    </source>
</evidence>
<sequence length="125" mass="14144">MKEVRSVLHAIFRCLLKTLDDGELRRRGCLGQGKTCRLIHISNFAGRFCPALWRMGTKSVCRTQVHKLSTGRRKSPVGQGFGIVSGLVFFRKSQRNRKILFEFGCGRATNGIGSGWILILDRHRL</sequence>